<proteinExistence type="predicted"/>
<dbReference type="PANTHER" id="PTHR48125:SF10">
    <property type="entry name" value="OS12G0136300 PROTEIN"/>
    <property type="match status" value="1"/>
</dbReference>
<evidence type="ECO:0000313" key="3">
    <source>
        <dbReference type="Proteomes" id="UP000800094"/>
    </source>
</evidence>
<sequence length="593" mass="64678">MADQVVPDFKYISQNAVWTLVHFPKGSIEYDFAARVYTAMHKQAQMRAPPLPSATSYPPPVPRQASTPAQPVTAASRQETSHHDHTLTPEGSPQDDAPGQLAGQISPLLDHQQEPEQDDHRLELIQRFPKPCWMKDQAVIFNIDIDNIFNHFPNTVENGKFTKMSVNDFSPNDDGIYTNAYLISFVPPKGRVEPPQDEHDKVVITFYLTEAILNIDGVHDNERSALMTSHWVEGSASMFPRWQVEVISREVLDAAIKIHEKGFHEPIFDRLLRDKINPELTFDERINALLVLFSKWKSVCENIMKNEKIMAYVAGPVAYYRITHNNQRNNNTRRKTQEKYKAASEFLGNLNAGATPPPQALPAPTAKAPVVPKKRSATSRPVVPPAKRQASGPPTNPATKSSAPTRANLATAPPGPTSARSNSTPSLPLFSSHQVHQAERLAKHQSSPPAPLQVSTAKPVAATASSPQEAIVISSASSSPSPTSNPPLKTKTKTKATKTTIPPLNFEEMVATGKNIPGLPPVGAFAAPQVRKTTPSPADKSIKVEETDATGGKPDSIYDSGAEAESARVEDGGMGTHYGSPIPKLGKFSENCL</sequence>
<evidence type="ECO:0000256" key="1">
    <source>
        <dbReference type="SAM" id="MobiDB-lite"/>
    </source>
</evidence>
<feature type="region of interest" description="Disordered" evidence="1">
    <location>
        <begin position="531"/>
        <end position="593"/>
    </location>
</feature>
<name>A0A6A6IDS6_9PLEO</name>
<accession>A0A6A6IDS6</accession>
<dbReference type="AlphaFoldDB" id="A0A6A6IDS6"/>
<gene>
    <name evidence="2" type="ORF">BU26DRAFT_566668</name>
</gene>
<dbReference type="RefSeq" id="XP_033682724.1">
    <property type="nucleotide sequence ID" value="XM_033833558.1"/>
</dbReference>
<dbReference type="PANTHER" id="PTHR48125">
    <property type="entry name" value="LP07818P1"/>
    <property type="match status" value="1"/>
</dbReference>
<feature type="compositionally biased region" description="Polar residues" evidence="1">
    <location>
        <begin position="64"/>
        <end position="78"/>
    </location>
</feature>
<feature type="region of interest" description="Disordered" evidence="1">
    <location>
        <begin position="46"/>
        <end position="102"/>
    </location>
</feature>
<protein>
    <submittedName>
        <fullName evidence="2">Uncharacterized protein</fullName>
    </submittedName>
</protein>
<feature type="compositionally biased region" description="Low complexity" evidence="1">
    <location>
        <begin position="362"/>
        <end position="371"/>
    </location>
</feature>
<dbReference type="GeneID" id="54586888"/>
<feature type="compositionally biased region" description="Pro residues" evidence="1">
    <location>
        <begin position="49"/>
        <end position="62"/>
    </location>
</feature>
<reference evidence="2" key="1">
    <citation type="journal article" date="2020" name="Stud. Mycol.">
        <title>101 Dothideomycetes genomes: a test case for predicting lifestyles and emergence of pathogens.</title>
        <authorList>
            <person name="Haridas S."/>
            <person name="Albert R."/>
            <person name="Binder M."/>
            <person name="Bloem J."/>
            <person name="Labutti K."/>
            <person name="Salamov A."/>
            <person name="Andreopoulos B."/>
            <person name="Baker S."/>
            <person name="Barry K."/>
            <person name="Bills G."/>
            <person name="Bluhm B."/>
            <person name="Cannon C."/>
            <person name="Castanera R."/>
            <person name="Culley D."/>
            <person name="Daum C."/>
            <person name="Ezra D."/>
            <person name="Gonzalez J."/>
            <person name="Henrissat B."/>
            <person name="Kuo A."/>
            <person name="Liang C."/>
            <person name="Lipzen A."/>
            <person name="Lutzoni F."/>
            <person name="Magnuson J."/>
            <person name="Mondo S."/>
            <person name="Nolan M."/>
            <person name="Ohm R."/>
            <person name="Pangilinan J."/>
            <person name="Park H.-J."/>
            <person name="Ramirez L."/>
            <person name="Alfaro M."/>
            <person name="Sun H."/>
            <person name="Tritt A."/>
            <person name="Yoshinaga Y."/>
            <person name="Zwiers L.-H."/>
            <person name="Turgeon B."/>
            <person name="Goodwin S."/>
            <person name="Spatafora J."/>
            <person name="Crous P."/>
            <person name="Grigoriev I."/>
        </authorList>
    </citation>
    <scope>NUCLEOTIDE SEQUENCE</scope>
    <source>
        <strain evidence="2">CBS 122368</strain>
    </source>
</reference>
<keyword evidence="3" id="KW-1185">Reference proteome</keyword>
<feature type="region of interest" description="Disordered" evidence="1">
    <location>
        <begin position="349"/>
        <end position="496"/>
    </location>
</feature>
<evidence type="ECO:0000313" key="2">
    <source>
        <dbReference type="EMBL" id="KAF2247720.1"/>
    </source>
</evidence>
<dbReference type="EMBL" id="ML987197">
    <property type="protein sequence ID" value="KAF2247720.1"/>
    <property type="molecule type" value="Genomic_DNA"/>
</dbReference>
<dbReference type="OrthoDB" id="3794856at2759"/>
<dbReference type="Proteomes" id="UP000800094">
    <property type="component" value="Unassembled WGS sequence"/>
</dbReference>
<organism evidence="2 3">
    <name type="scientific">Trematosphaeria pertusa</name>
    <dbReference type="NCBI Taxonomy" id="390896"/>
    <lineage>
        <taxon>Eukaryota</taxon>
        <taxon>Fungi</taxon>
        <taxon>Dikarya</taxon>
        <taxon>Ascomycota</taxon>
        <taxon>Pezizomycotina</taxon>
        <taxon>Dothideomycetes</taxon>
        <taxon>Pleosporomycetidae</taxon>
        <taxon>Pleosporales</taxon>
        <taxon>Massarineae</taxon>
        <taxon>Trematosphaeriaceae</taxon>
        <taxon>Trematosphaeria</taxon>
    </lineage>
</organism>
<feature type="compositionally biased region" description="Polar residues" evidence="1">
    <location>
        <begin position="418"/>
        <end position="435"/>
    </location>
</feature>
<feature type="compositionally biased region" description="Low complexity" evidence="1">
    <location>
        <begin position="473"/>
        <end position="489"/>
    </location>
</feature>